<gene>
    <name evidence="3" type="ORF">MAA8898_00176</name>
</gene>
<dbReference type="InterPro" id="IPR021136">
    <property type="entry name" value="Flagellar_hook_control-like_C"/>
</dbReference>
<organism evidence="3 4">
    <name type="scientific">Maliponia aquimaris</name>
    <dbReference type="NCBI Taxonomy" id="1673631"/>
    <lineage>
        <taxon>Bacteria</taxon>
        <taxon>Pseudomonadati</taxon>
        <taxon>Pseudomonadota</taxon>
        <taxon>Alphaproteobacteria</taxon>
        <taxon>Rhodobacterales</taxon>
        <taxon>Paracoccaceae</taxon>
        <taxon>Maliponia</taxon>
    </lineage>
</organism>
<dbReference type="InterPro" id="IPR038610">
    <property type="entry name" value="FliK-like_C_sf"/>
</dbReference>
<sequence length="175" mass="18492">MSRVTSPLLADLLEDPKVTQGLTAEGLPELRAHATGTAVHTAAPMARPDPQPVLRQIADGVARMRDGGIELQLAPEELGRVRMQMVPGESGLAVHITADRPETLDLMRRNIEQLARDLADAGYGGAAFTFGDSGGGNEDRTPRGGSGALTREPAERAIPEPAETTPVTDGLDIRI</sequence>
<protein>
    <submittedName>
        <fullName evidence="3">Flagellar hook-length control protein FliK</fullName>
    </submittedName>
</protein>
<evidence type="ECO:0000313" key="3">
    <source>
        <dbReference type="EMBL" id="SMX32194.1"/>
    </source>
</evidence>
<dbReference type="Pfam" id="PF02120">
    <property type="entry name" value="Flg_hook"/>
    <property type="match status" value="1"/>
</dbReference>
<evidence type="ECO:0000313" key="4">
    <source>
        <dbReference type="Proteomes" id="UP000207598"/>
    </source>
</evidence>
<keyword evidence="4" id="KW-1185">Reference proteome</keyword>
<proteinExistence type="predicted"/>
<accession>A0A238JPS1</accession>
<dbReference type="EMBL" id="FXYF01000001">
    <property type="protein sequence ID" value="SMX32194.1"/>
    <property type="molecule type" value="Genomic_DNA"/>
</dbReference>
<evidence type="ECO:0000259" key="2">
    <source>
        <dbReference type="Pfam" id="PF02120"/>
    </source>
</evidence>
<name>A0A238JPS1_9RHOB</name>
<evidence type="ECO:0000256" key="1">
    <source>
        <dbReference type="SAM" id="MobiDB-lite"/>
    </source>
</evidence>
<keyword evidence="3" id="KW-0966">Cell projection</keyword>
<dbReference type="Proteomes" id="UP000207598">
    <property type="component" value="Unassembled WGS sequence"/>
</dbReference>
<dbReference type="CDD" id="cd17470">
    <property type="entry name" value="T3SS_Flik_C"/>
    <property type="match status" value="1"/>
</dbReference>
<dbReference type="Gene3D" id="3.30.750.140">
    <property type="match status" value="1"/>
</dbReference>
<keyword evidence="3" id="KW-0969">Cilium</keyword>
<reference evidence="3 4" key="1">
    <citation type="submission" date="2017-05" db="EMBL/GenBank/DDBJ databases">
        <authorList>
            <person name="Song R."/>
            <person name="Chenine A.L."/>
            <person name="Ruprecht R.M."/>
        </authorList>
    </citation>
    <scope>NUCLEOTIDE SEQUENCE [LARGE SCALE GENOMIC DNA]</scope>
    <source>
        <strain evidence="3 4">CECT 8898</strain>
    </source>
</reference>
<dbReference type="SUPFAM" id="SSF55031">
    <property type="entry name" value="Bacterial exopeptidase dimerisation domain"/>
    <property type="match status" value="1"/>
</dbReference>
<feature type="region of interest" description="Disordered" evidence="1">
    <location>
        <begin position="128"/>
        <end position="175"/>
    </location>
</feature>
<keyword evidence="3" id="KW-0282">Flagellum</keyword>
<dbReference type="AlphaFoldDB" id="A0A238JPS1"/>
<feature type="domain" description="Flagellar hook-length control protein-like C-terminal" evidence="2">
    <location>
        <begin position="69"/>
        <end position="137"/>
    </location>
</feature>
<dbReference type="InterPro" id="IPR036264">
    <property type="entry name" value="Bact_exopeptidase_dim_dom"/>
</dbReference>